<evidence type="ECO:0000256" key="2">
    <source>
        <dbReference type="ARBA" id="ARBA00005179"/>
    </source>
</evidence>
<dbReference type="SUPFAM" id="SSF48264">
    <property type="entry name" value="Cytochrome P450"/>
    <property type="match status" value="1"/>
</dbReference>
<keyword evidence="5" id="KW-0408">Iron</keyword>
<dbReference type="GO" id="GO:0016705">
    <property type="term" value="F:oxidoreductase activity, acting on paired donors, with incorporation or reduction of molecular oxygen"/>
    <property type="evidence" value="ECO:0007669"/>
    <property type="project" value="InterPro"/>
</dbReference>
<dbReference type="EMBL" id="ML769406">
    <property type="protein sequence ID" value="KAE9405878.1"/>
    <property type="molecule type" value="Genomic_DNA"/>
</dbReference>
<name>A0A6A4I987_9AGAR</name>
<dbReference type="GO" id="GO:0020037">
    <property type="term" value="F:heme binding"/>
    <property type="evidence" value="ECO:0007669"/>
    <property type="project" value="InterPro"/>
</dbReference>
<evidence type="ECO:0000256" key="5">
    <source>
        <dbReference type="ARBA" id="ARBA00023004"/>
    </source>
</evidence>
<dbReference type="InterPro" id="IPR050121">
    <property type="entry name" value="Cytochrome_P450_monoxygenase"/>
</dbReference>
<comment type="similarity">
    <text evidence="3">Belongs to the cytochrome P450 family.</text>
</comment>
<dbReference type="GO" id="GO:0004497">
    <property type="term" value="F:monooxygenase activity"/>
    <property type="evidence" value="ECO:0007669"/>
    <property type="project" value="InterPro"/>
</dbReference>
<dbReference type="Proteomes" id="UP000799118">
    <property type="component" value="Unassembled WGS sequence"/>
</dbReference>
<dbReference type="OrthoDB" id="10029320at2759"/>
<evidence type="ECO:0008006" key="8">
    <source>
        <dbReference type="Google" id="ProtNLM"/>
    </source>
</evidence>
<dbReference type="GO" id="GO:0005506">
    <property type="term" value="F:iron ion binding"/>
    <property type="evidence" value="ECO:0007669"/>
    <property type="project" value="InterPro"/>
</dbReference>
<accession>A0A6A4I987</accession>
<dbReference type="PANTHER" id="PTHR24305:SF232">
    <property type="entry name" value="P450, PUTATIVE (EUROFUNG)-RELATED"/>
    <property type="match status" value="1"/>
</dbReference>
<reference evidence="6" key="1">
    <citation type="journal article" date="2019" name="Environ. Microbiol.">
        <title>Fungal ecological strategies reflected in gene transcription - a case study of two litter decomposers.</title>
        <authorList>
            <person name="Barbi F."/>
            <person name="Kohler A."/>
            <person name="Barry K."/>
            <person name="Baskaran P."/>
            <person name="Daum C."/>
            <person name="Fauchery L."/>
            <person name="Ihrmark K."/>
            <person name="Kuo A."/>
            <person name="LaButti K."/>
            <person name="Lipzen A."/>
            <person name="Morin E."/>
            <person name="Grigoriev I.V."/>
            <person name="Henrissat B."/>
            <person name="Lindahl B."/>
            <person name="Martin F."/>
        </authorList>
    </citation>
    <scope>NUCLEOTIDE SEQUENCE</scope>
    <source>
        <strain evidence="6">JB14</strain>
    </source>
</reference>
<comment type="pathway">
    <text evidence="2">Secondary metabolite biosynthesis.</text>
</comment>
<dbReference type="PANTHER" id="PTHR24305">
    <property type="entry name" value="CYTOCHROME P450"/>
    <property type="match status" value="1"/>
</dbReference>
<keyword evidence="4" id="KW-0479">Metal-binding</keyword>
<protein>
    <recommendedName>
        <fullName evidence="8">Cytochrome P450</fullName>
    </recommendedName>
</protein>
<comment type="cofactor">
    <cofactor evidence="1">
        <name>heme</name>
        <dbReference type="ChEBI" id="CHEBI:30413"/>
    </cofactor>
</comment>
<organism evidence="6 7">
    <name type="scientific">Gymnopus androsaceus JB14</name>
    <dbReference type="NCBI Taxonomy" id="1447944"/>
    <lineage>
        <taxon>Eukaryota</taxon>
        <taxon>Fungi</taxon>
        <taxon>Dikarya</taxon>
        <taxon>Basidiomycota</taxon>
        <taxon>Agaricomycotina</taxon>
        <taxon>Agaricomycetes</taxon>
        <taxon>Agaricomycetidae</taxon>
        <taxon>Agaricales</taxon>
        <taxon>Marasmiineae</taxon>
        <taxon>Omphalotaceae</taxon>
        <taxon>Gymnopus</taxon>
    </lineage>
</organism>
<sequence length="271" mass="30478">MDTLNAEDLRSSATLIMKLWTSSKTASSGNEAELSKLNYHLRNLLPDAEKYPNPINFVIPTWETLWRLVATCLARVYDNAEYCHVFEEFLQDPTSRRFHDHSDSTISNVGYSDGLCADFIINETLRLHPPSRHISRSFPIETPSISIPVPKLTFVGGWPVLTLDWRHRTQIQTEVADIEAAHLSTDIWGMNALTFEPRRWALHADKDAPTLFVFGHGPLMCVGKKWAPMAAAIIVGAILECIKADGLEIVGGRSIGGREGWDDWMIQSFET</sequence>
<keyword evidence="7" id="KW-1185">Reference proteome</keyword>
<proteinExistence type="inferred from homology"/>
<dbReference type="InterPro" id="IPR036396">
    <property type="entry name" value="Cyt_P450_sf"/>
</dbReference>
<evidence type="ECO:0000313" key="6">
    <source>
        <dbReference type="EMBL" id="KAE9405878.1"/>
    </source>
</evidence>
<gene>
    <name evidence="6" type="ORF">BT96DRAFT_915833</name>
</gene>
<dbReference type="AlphaFoldDB" id="A0A6A4I987"/>
<evidence type="ECO:0000256" key="1">
    <source>
        <dbReference type="ARBA" id="ARBA00001971"/>
    </source>
</evidence>
<evidence type="ECO:0000256" key="4">
    <source>
        <dbReference type="ARBA" id="ARBA00022723"/>
    </source>
</evidence>
<evidence type="ECO:0000313" key="7">
    <source>
        <dbReference type="Proteomes" id="UP000799118"/>
    </source>
</evidence>
<dbReference type="Gene3D" id="1.10.630.10">
    <property type="entry name" value="Cytochrome P450"/>
    <property type="match status" value="1"/>
</dbReference>
<evidence type="ECO:0000256" key="3">
    <source>
        <dbReference type="ARBA" id="ARBA00010617"/>
    </source>
</evidence>